<protein>
    <submittedName>
        <fullName evidence="3">Uncharacterized protein</fullName>
    </submittedName>
</protein>
<dbReference type="OrthoDB" id="10634108at2759"/>
<organism evidence="3 4">
    <name type="scientific">Mycena sanguinolenta</name>
    <dbReference type="NCBI Taxonomy" id="230812"/>
    <lineage>
        <taxon>Eukaryota</taxon>
        <taxon>Fungi</taxon>
        <taxon>Dikarya</taxon>
        <taxon>Basidiomycota</taxon>
        <taxon>Agaricomycotina</taxon>
        <taxon>Agaricomycetes</taxon>
        <taxon>Agaricomycetidae</taxon>
        <taxon>Agaricales</taxon>
        <taxon>Marasmiineae</taxon>
        <taxon>Mycenaceae</taxon>
        <taxon>Mycena</taxon>
    </lineage>
</organism>
<dbReference type="AlphaFoldDB" id="A0A8H7DK26"/>
<gene>
    <name evidence="3" type="ORF">MSAN_00128200</name>
</gene>
<comment type="caution">
    <text evidence="3">The sequence shown here is derived from an EMBL/GenBank/DDBJ whole genome shotgun (WGS) entry which is preliminary data.</text>
</comment>
<keyword evidence="4" id="KW-1185">Reference proteome</keyword>
<reference evidence="3" key="1">
    <citation type="submission" date="2020-05" db="EMBL/GenBank/DDBJ databases">
        <title>Mycena genomes resolve the evolution of fungal bioluminescence.</title>
        <authorList>
            <person name="Tsai I.J."/>
        </authorList>
    </citation>
    <scope>NUCLEOTIDE SEQUENCE</scope>
    <source>
        <strain evidence="3">160909Yilan</strain>
    </source>
</reference>
<name>A0A8H7DK26_9AGAR</name>
<dbReference type="InterPro" id="IPR016024">
    <property type="entry name" value="ARM-type_fold"/>
</dbReference>
<feature type="chain" id="PRO_5034996266" evidence="2">
    <location>
        <begin position="21"/>
        <end position="526"/>
    </location>
</feature>
<evidence type="ECO:0000313" key="4">
    <source>
        <dbReference type="Proteomes" id="UP000623467"/>
    </source>
</evidence>
<evidence type="ECO:0000256" key="2">
    <source>
        <dbReference type="SAM" id="SignalP"/>
    </source>
</evidence>
<feature type="region of interest" description="Disordered" evidence="1">
    <location>
        <begin position="401"/>
        <end position="422"/>
    </location>
</feature>
<proteinExistence type="predicted"/>
<dbReference type="Proteomes" id="UP000623467">
    <property type="component" value="Unassembled WGS sequence"/>
</dbReference>
<feature type="signal peptide" evidence="2">
    <location>
        <begin position="1"/>
        <end position="20"/>
    </location>
</feature>
<dbReference type="SUPFAM" id="SSF48371">
    <property type="entry name" value="ARM repeat"/>
    <property type="match status" value="1"/>
</dbReference>
<dbReference type="EMBL" id="JACAZH010000001">
    <property type="protein sequence ID" value="KAF7377095.1"/>
    <property type="molecule type" value="Genomic_DNA"/>
</dbReference>
<evidence type="ECO:0000313" key="3">
    <source>
        <dbReference type="EMBL" id="KAF7377095.1"/>
    </source>
</evidence>
<sequence>MLTFLALSIYAGLTRHPVFGHVLPGNPRQWNIMSPFRRHPAVTPWPKHVHKAVVLSWLLLESSGDNIHATLCALAGVVPSAETQHLLCRPSTLNIFHDLFSTSNPGSKAGLYAILHLLQIGNTDDSDTVDTLRSLRTSMQLDTNGDSDFRAMELIVKSRIAILLSENAPFEEADIADLIPTCADPFLRRQLFEVLLLTHDAARQGGSLFIPKLQDKKGDQVHLTVVNLAATMANLGKTLMSGLMDPSDQLAGRYAVLLAELAPQPAFCKLQAKDVVEEIFPILFRVNGSEDWRKSIITAVKHFCEHETTVKQVTDCLRKVWATIEDENIYVRCCLTEFFLEATDNDHIKEQMKTLNFSKLLTDLNESQISEIVNKYLVKLAMNDGLREVVSRAIPASYVRQPEMGSGAEQSSTDVSTGPPKSEMDTLAELQELISQLKRSKARNDEYQTSKLLRRWRKLWPDLVYQPNSSATTLKLLSSVAEHDDTRELVWSIINLFLKAIKRDPGSRGFESRRALVLGVFALNLI</sequence>
<keyword evidence="2" id="KW-0732">Signal</keyword>
<accession>A0A8H7DK26</accession>
<evidence type="ECO:0000256" key="1">
    <source>
        <dbReference type="SAM" id="MobiDB-lite"/>
    </source>
</evidence>